<gene>
    <name evidence="1" type="ORF">ENL40_02350</name>
</gene>
<dbReference type="InterPro" id="IPR043519">
    <property type="entry name" value="NT_sf"/>
</dbReference>
<dbReference type="Proteomes" id="UP000886217">
    <property type="component" value="Unassembled WGS sequence"/>
</dbReference>
<accession>A0A7C5P8F0</accession>
<protein>
    <recommendedName>
        <fullName evidence="2">Nucleotidyltransferase</fullName>
    </recommendedName>
</protein>
<name>A0A7C5P8F0_THELI</name>
<sequence length="195" mass="22826">MEIVFSGRRISLTNKKINRLDEFVFEVSKILERYTDYVVVSGYVSILFGRSRGTEDVDFIISSLSLETFERLYNDFLENGFEFINADDPKELFEMLIEKQAVRVCKRGTIFPNAEIKLPKDKFHLEALEGKLEVMINGGKIFISPIELQIAYKLYLGGERDIEDAVFLYEIFKDHIDHEKLQYWKSQLGVEEFEL</sequence>
<dbReference type="SUPFAM" id="SSF81301">
    <property type="entry name" value="Nucleotidyltransferase"/>
    <property type="match status" value="1"/>
</dbReference>
<evidence type="ECO:0000313" key="1">
    <source>
        <dbReference type="EMBL" id="HHI00310.1"/>
    </source>
</evidence>
<reference evidence="1" key="1">
    <citation type="journal article" date="2020" name="mSystems">
        <title>Genome- and Community-Level Interaction Insights into Carbon Utilization and Element Cycling Functions of Hydrothermarchaeota in Hydrothermal Sediment.</title>
        <authorList>
            <person name="Zhou Z."/>
            <person name="Liu Y."/>
            <person name="Xu W."/>
            <person name="Pan J."/>
            <person name="Luo Z.H."/>
            <person name="Li M."/>
        </authorList>
    </citation>
    <scope>NUCLEOTIDE SEQUENCE [LARGE SCALE GENOMIC DNA]</scope>
    <source>
        <strain evidence="1">HyVt-93</strain>
    </source>
</reference>
<dbReference type="Gene3D" id="3.30.460.40">
    <property type="match status" value="1"/>
</dbReference>
<dbReference type="EMBL" id="DRTU01000099">
    <property type="protein sequence ID" value="HHI00310.1"/>
    <property type="molecule type" value="Genomic_DNA"/>
</dbReference>
<comment type="caution">
    <text evidence="1">The sequence shown here is derived from an EMBL/GenBank/DDBJ whole genome shotgun (WGS) entry which is preliminary data.</text>
</comment>
<organism evidence="1">
    <name type="scientific">Thermococcus litoralis</name>
    <dbReference type="NCBI Taxonomy" id="2265"/>
    <lineage>
        <taxon>Archaea</taxon>
        <taxon>Methanobacteriati</taxon>
        <taxon>Methanobacteriota</taxon>
        <taxon>Thermococci</taxon>
        <taxon>Thermococcales</taxon>
        <taxon>Thermococcaceae</taxon>
        <taxon>Thermococcus</taxon>
    </lineage>
</organism>
<proteinExistence type="predicted"/>
<dbReference type="AlphaFoldDB" id="A0A7C5P8F0"/>
<evidence type="ECO:0008006" key="2">
    <source>
        <dbReference type="Google" id="ProtNLM"/>
    </source>
</evidence>